<dbReference type="SUPFAM" id="SSF103025">
    <property type="entry name" value="Folate-binding domain"/>
    <property type="match status" value="1"/>
</dbReference>
<dbReference type="PANTHER" id="PTHR22602">
    <property type="entry name" value="TRANSFERASE CAF17, MITOCHONDRIAL-RELATED"/>
    <property type="match status" value="1"/>
</dbReference>
<protein>
    <submittedName>
        <fullName evidence="1">Uncharacterized protein</fullName>
    </submittedName>
</protein>
<proteinExistence type="predicted"/>
<keyword evidence="2" id="KW-1185">Reference proteome</keyword>
<dbReference type="GO" id="GO:0016226">
    <property type="term" value="P:iron-sulfur cluster assembly"/>
    <property type="evidence" value="ECO:0007669"/>
    <property type="project" value="TreeGrafter"/>
</dbReference>
<dbReference type="InterPro" id="IPR027266">
    <property type="entry name" value="TrmE/GcvT-like"/>
</dbReference>
<dbReference type="AlphaFoldDB" id="A0AAU9S9W7"/>
<evidence type="ECO:0000313" key="2">
    <source>
        <dbReference type="Proteomes" id="UP000836841"/>
    </source>
</evidence>
<dbReference type="Proteomes" id="UP000836841">
    <property type="component" value="Chromosome 4"/>
</dbReference>
<dbReference type="GO" id="GO:0005759">
    <property type="term" value="C:mitochondrial matrix"/>
    <property type="evidence" value="ECO:0007669"/>
    <property type="project" value="TreeGrafter"/>
</dbReference>
<dbReference type="InterPro" id="IPR045179">
    <property type="entry name" value="YgfZ/GcvT"/>
</dbReference>
<dbReference type="EMBL" id="OU466860">
    <property type="protein sequence ID" value="CAH2061029.1"/>
    <property type="molecule type" value="Genomic_DNA"/>
</dbReference>
<sequence>MASRLKSCSIVRFSGPDRVKFLQGLLTNDVPRFSESTGEKSLTVPTPNMAFVATPPMYATLLTPQGRFLYDFFLYSSTWLKEKLDRTSSGPGSDLDLGRSGSIELFANQLGLSNALEEAFDQSSFN</sequence>
<evidence type="ECO:0000313" key="1">
    <source>
        <dbReference type="EMBL" id="CAH2061029.1"/>
    </source>
</evidence>
<reference evidence="1 2" key="1">
    <citation type="submission" date="2022-03" db="EMBL/GenBank/DDBJ databases">
        <authorList>
            <person name="Nunn A."/>
            <person name="Chopra R."/>
            <person name="Nunn A."/>
            <person name="Contreras Garrido A."/>
        </authorList>
    </citation>
    <scope>NUCLEOTIDE SEQUENCE [LARGE SCALE GENOMIC DNA]</scope>
</reference>
<dbReference type="PANTHER" id="PTHR22602:SF0">
    <property type="entry name" value="TRANSFERASE CAF17, MITOCHONDRIAL-RELATED"/>
    <property type="match status" value="1"/>
</dbReference>
<organism evidence="1 2">
    <name type="scientific">Thlaspi arvense</name>
    <name type="common">Field penny-cress</name>
    <dbReference type="NCBI Taxonomy" id="13288"/>
    <lineage>
        <taxon>Eukaryota</taxon>
        <taxon>Viridiplantae</taxon>
        <taxon>Streptophyta</taxon>
        <taxon>Embryophyta</taxon>
        <taxon>Tracheophyta</taxon>
        <taxon>Spermatophyta</taxon>
        <taxon>Magnoliopsida</taxon>
        <taxon>eudicotyledons</taxon>
        <taxon>Gunneridae</taxon>
        <taxon>Pentapetalae</taxon>
        <taxon>rosids</taxon>
        <taxon>malvids</taxon>
        <taxon>Brassicales</taxon>
        <taxon>Brassicaceae</taxon>
        <taxon>Thlaspideae</taxon>
        <taxon>Thlaspi</taxon>
    </lineage>
</organism>
<dbReference type="Gene3D" id="3.30.1360.120">
    <property type="entry name" value="Probable tRNA modification gtpase trme, domain 1"/>
    <property type="match status" value="1"/>
</dbReference>
<gene>
    <name evidence="1" type="ORF">TAV2_LOCUS12469</name>
</gene>
<name>A0AAU9S9W7_THLAR</name>
<accession>A0AAU9S9W7</accession>